<feature type="transmembrane region" description="Helical" evidence="1">
    <location>
        <begin position="34"/>
        <end position="53"/>
    </location>
</feature>
<dbReference type="AlphaFoldDB" id="A0A540VD37"/>
<sequence>MSTTVYTVHPRYRLWAVGAFLLAGLYAWELRRGFDLAILFFFLIALAVLAWALRALLSRVQVEDGGVTLRPPLATPTSVEYRQLISVSQDGRWNRSITLIYHPRLENGLLDLEQARTLALPSLVNQEELLATLMARMPQ</sequence>
<accession>A0A540VD37</accession>
<reference evidence="2 3" key="1">
    <citation type="submission" date="2019-06" db="EMBL/GenBank/DDBJ databases">
        <title>Genome sequence of Litorilinea aerophila BAA-2444.</title>
        <authorList>
            <person name="Maclea K.S."/>
            <person name="Maurais E.G."/>
            <person name="Iannazzi L.C."/>
        </authorList>
    </citation>
    <scope>NUCLEOTIDE SEQUENCE [LARGE SCALE GENOMIC DNA]</scope>
    <source>
        <strain evidence="2 3">ATCC BAA-2444</strain>
    </source>
</reference>
<name>A0A540VD37_9CHLR</name>
<keyword evidence="1" id="KW-1133">Transmembrane helix</keyword>
<evidence type="ECO:0008006" key="4">
    <source>
        <dbReference type="Google" id="ProtNLM"/>
    </source>
</evidence>
<comment type="caution">
    <text evidence="2">The sequence shown here is derived from an EMBL/GenBank/DDBJ whole genome shotgun (WGS) entry which is preliminary data.</text>
</comment>
<dbReference type="RefSeq" id="WP_141611091.1">
    <property type="nucleotide sequence ID" value="NZ_VIGC02000021.1"/>
</dbReference>
<dbReference type="EMBL" id="VIGC01000021">
    <property type="protein sequence ID" value="TQE94699.1"/>
    <property type="molecule type" value="Genomic_DNA"/>
</dbReference>
<feature type="transmembrane region" description="Helical" evidence="1">
    <location>
        <begin position="12"/>
        <end position="28"/>
    </location>
</feature>
<organism evidence="2 3">
    <name type="scientific">Litorilinea aerophila</name>
    <dbReference type="NCBI Taxonomy" id="1204385"/>
    <lineage>
        <taxon>Bacteria</taxon>
        <taxon>Bacillati</taxon>
        <taxon>Chloroflexota</taxon>
        <taxon>Caldilineae</taxon>
        <taxon>Caldilineales</taxon>
        <taxon>Caldilineaceae</taxon>
        <taxon>Litorilinea</taxon>
    </lineage>
</organism>
<evidence type="ECO:0000313" key="3">
    <source>
        <dbReference type="Proteomes" id="UP000317371"/>
    </source>
</evidence>
<dbReference type="InParanoid" id="A0A540VD37"/>
<evidence type="ECO:0000313" key="2">
    <source>
        <dbReference type="EMBL" id="TQE94699.1"/>
    </source>
</evidence>
<keyword evidence="3" id="KW-1185">Reference proteome</keyword>
<proteinExistence type="predicted"/>
<keyword evidence="1" id="KW-0472">Membrane</keyword>
<evidence type="ECO:0000256" key="1">
    <source>
        <dbReference type="SAM" id="Phobius"/>
    </source>
</evidence>
<protein>
    <recommendedName>
        <fullName evidence="4">PH domain-containing protein</fullName>
    </recommendedName>
</protein>
<dbReference type="Proteomes" id="UP000317371">
    <property type="component" value="Unassembled WGS sequence"/>
</dbReference>
<gene>
    <name evidence="2" type="ORF">FKZ61_15680</name>
</gene>
<keyword evidence="1" id="KW-0812">Transmembrane</keyword>